<evidence type="ECO:0000313" key="2">
    <source>
        <dbReference type="Proteomes" id="UP001138757"/>
    </source>
</evidence>
<dbReference type="AlphaFoldDB" id="A0A9X1IQG2"/>
<gene>
    <name evidence="1" type="ORF">KK488_06525</name>
</gene>
<evidence type="ECO:0000313" key="1">
    <source>
        <dbReference type="EMBL" id="MBT2186601.1"/>
    </source>
</evidence>
<dbReference type="Proteomes" id="UP001138757">
    <property type="component" value="Unassembled WGS sequence"/>
</dbReference>
<proteinExistence type="predicted"/>
<keyword evidence="2" id="KW-1185">Reference proteome</keyword>
<dbReference type="RefSeq" id="WP_214622359.1">
    <property type="nucleotide sequence ID" value="NZ_JAHGAW010000004.1"/>
</dbReference>
<reference evidence="1" key="1">
    <citation type="submission" date="2021-05" db="EMBL/GenBank/DDBJ databases">
        <title>Genome of Sphingobium sp. strain.</title>
        <authorList>
            <person name="Fan R."/>
        </authorList>
    </citation>
    <scope>NUCLEOTIDE SEQUENCE</scope>
    <source>
        <strain evidence="1">H33</strain>
    </source>
</reference>
<comment type="caution">
    <text evidence="1">The sequence shown here is derived from an EMBL/GenBank/DDBJ whole genome shotgun (WGS) entry which is preliminary data.</text>
</comment>
<protein>
    <submittedName>
        <fullName evidence="1">Uncharacterized protein</fullName>
    </submittedName>
</protein>
<name>A0A9X1IQG2_9SPHN</name>
<sequence length="94" mass="10107">MANLFAWINTDARYHGIAQVPLAANDHAALKHACFLDASRVTTFREQELQAALDRGCISSGLAARVIACVQAEQPRTLTPSQLALFTANLAKVA</sequence>
<dbReference type="EMBL" id="JAHGAW010000004">
    <property type="protein sequence ID" value="MBT2186601.1"/>
    <property type="molecule type" value="Genomic_DNA"/>
</dbReference>
<organism evidence="1 2">
    <name type="scientific">Sphingobium nicotianae</name>
    <dbReference type="NCBI Taxonomy" id="2782607"/>
    <lineage>
        <taxon>Bacteria</taxon>
        <taxon>Pseudomonadati</taxon>
        <taxon>Pseudomonadota</taxon>
        <taxon>Alphaproteobacteria</taxon>
        <taxon>Sphingomonadales</taxon>
        <taxon>Sphingomonadaceae</taxon>
        <taxon>Sphingobium</taxon>
    </lineage>
</organism>
<accession>A0A9X1IQG2</accession>